<evidence type="ECO:0000313" key="3">
    <source>
        <dbReference type="Proteomes" id="UP000178912"/>
    </source>
</evidence>
<evidence type="ECO:0000313" key="2">
    <source>
        <dbReference type="EMBL" id="CZS97932.1"/>
    </source>
</evidence>
<feature type="region of interest" description="Disordered" evidence="1">
    <location>
        <begin position="37"/>
        <end position="231"/>
    </location>
</feature>
<dbReference type="EMBL" id="FJUX01000034">
    <property type="protein sequence ID" value="CZS97932.1"/>
    <property type="molecule type" value="Genomic_DNA"/>
</dbReference>
<reference evidence="3" key="1">
    <citation type="submission" date="2016-03" db="EMBL/GenBank/DDBJ databases">
        <authorList>
            <person name="Guldener U."/>
        </authorList>
    </citation>
    <scope>NUCLEOTIDE SEQUENCE [LARGE SCALE GENOMIC DNA]</scope>
    <source>
        <strain evidence="3">04CH-RAC-A.6.1</strain>
    </source>
</reference>
<feature type="compositionally biased region" description="Basic and acidic residues" evidence="1">
    <location>
        <begin position="194"/>
        <end position="206"/>
    </location>
</feature>
<gene>
    <name evidence="2" type="ORF">RAG0_06812</name>
</gene>
<keyword evidence="3" id="KW-1185">Reference proteome</keyword>
<protein>
    <submittedName>
        <fullName evidence="2">Uncharacterized protein</fullName>
    </submittedName>
</protein>
<name>A0A1E1KIV1_9HELO</name>
<feature type="compositionally biased region" description="Low complexity" evidence="1">
    <location>
        <begin position="212"/>
        <end position="223"/>
    </location>
</feature>
<feature type="compositionally biased region" description="Pro residues" evidence="1">
    <location>
        <begin position="111"/>
        <end position="125"/>
    </location>
</feature>
<feature type="compositionally biased region" description="Basic residues" evidence="1">
    <location>
        <begin position="49"/>
        <end position="68"/>
    </location>
</feature>
<organism evidence="2 3">
    <name type="scientific">Rhynchosporium agropyri</name>
    <dbReference type="NCBI Taxonomy" id="914238"/>
    <lineage>
        <taxon>Eukaryota</taxon>
        <taxon>Fungi</taxon>
        <taxon>Dikarya</taxon>
        <taxon>Ascomycota</taxon>
        <taxon>Pezizomycotina</taxon>
        <taxon>Leotiomycetes</taxon>
        <taxon>Helotiales</taxon>
        <taxon>Ploettnerulaceae</taxon>
        <taxon>Rhynchosporium</taxon>
    </lineage>
</organism>
<evidence type="ECO:0000256" key="1">
    <source>
        <dbReference type="SAM" id="MobiDB-lite"/>
    </source>
</evidence>
<dbReference type="AlphaFoldDB" id="A0A1E1KIV1"/>
<dbReference type="OrthoDB" id="3565203at2759"/>
<dbReference type="Proteomes" id="UP000178912">
    <property type="component" value="Unassembled WGS sequence"/>
</dbReference>
<accession>A0A1E1KIV1</accession>
<sequence length="231" mass="26767">MVILGGLELVAVGYVIHKHAQKKKEKQRIAEEAAALEEQQYRIFPSDRRGRHAHSQHRRRRSHSRRRHSADGRRRKESPRPLMPDSRPPQYNAAPVPMQKPLQRPSTYPQPFQPPNAPLQPPQQRPQPQMQAQLQPQHQYQSQPQAQYHPDIKYGWIDDPARPALQQDPYFPPTGWPAHWEQSRTAGPQIPESSRGRQERRPESPHVRFAPSRHTASVRSSSRSPPPSYRA</sequence>
<feature type="compositionally biased region" description="Low complexity" evidence="1">
    <location>
        <begin position="126"/>
        <end position="147"/>
    </location>
</feature>
<proteinExistence type="predicted"/>